<dbReference type="InterPro" id="IPR050490">
    <property type="entry name" value="Bact_solute-bd_prot1"/>
</dbReference>
<dbReference type="PANTHER" id="PTHR43649:SF12">
    <property type="entry name" value="DIACETYLCHITOBIOSE BINDING PROTEIN DASA"/>
    <property type="match status" value="1"/>
</dbReference>
<dbReference type="SUPFAM" id="SSF53850">
    <property type="entry name" value="Periplasmic binding protein-like II"/>
    <property type="match status" value="1"/>
</dbReference>
<dbReference type="PROSITE" id="PS51257">
    <property type="entry name" value="PROKAR_LIPOPROTEIN"/>
    <property type="match status" value="1"/>
</dbReference>
<dbReference type="AlphaFoldDB" id="A0A1M5U660"/>
<organism evidence="1 2">
    <name type="scientific">Virgibacillus chiguensis</name>
    <dbReference type="NCBI Taxonomy" id="411959"/>
    <lineage>
        <taxon>Bacteria</taxon>
        <taxon>Bacillati</taxon>
        <taxon>Bacillota</taxon>
        <taxon>Bacilli</taxon>
        <taxon>Bacillales</taxon>
        <taxon>Bacillaceae</taxon>
        <taxon>Virgibacillus</taxon>
    </lineage>
</organism>
<keyword evidence="2" id="KW-1185">Reference proteome</keyword>
<reference evidence="2" key="1">
    <citation type="submission" date="2016-11" db="EMBL/GenBank/DDBJ databases">
        <authorList>
            <person name="Varghese N."/>
            <person name="Submissions S."/>
        </authorList>
    </citation>
    <scope>NUCLEOTIDE SEQUENCE [LARGE SCALE GENOMIC DNA]</scope>
    <source>
        <strain evidence="2">CGMCC 1.6496</strain>
    </source>
</reference>
<gene>
    <name evidence="1" type="ORF">SAMN05421807_10945</name>
</gene>
<evidence type="ECO:0000313" key="2">
    <source>
        <dbReference type="Proteomes" id="UP000184079"/>
    </source>
</evidence>
<dbReference type="RefSeq" id="WP_170861750.1">
    <property type="nucleotide sequence ID" value="NZ_FQXD01000009.1"/>
</dbReference>
<dbReference type="Pfam" id="PF13416">
    <property type="entry name" value="SBP_bac_8"/>
    <property type="match status" value="1"/>
</dbReference>
<dbReference type="InterPro" id="IPR006059">
    <property type="entry name" value="SBP"/>
</dbReference>
<dbReference type="EMBL" id="FQXD01000009">
    <property type="protein sequence ID" value="SHH58522.1"/>
    <property type="molecule type" value="Genomic_DNA"/>
</dbReference>
<dbReference type="PANTHER" id="PTHR43649">
    <property type="entry name" value="ARABINOSE-BINDING PROTEIN-RELATED"/>
    <property type="match status" value="1"/>
</dbReference>
<dbReference type="Gene3D" id="3.40.190.10">
    <property type="entry name" value="Periplasmic binding protein-like II"/>
    <property type="match status" value="2"/>
</dbReference>
<dbReference type="Proteomes" id="UP000184079">
    <property type="component" value="Unassembled WGS sequence"/>
</dbReference>
<protein>
    <submittedName>
        <fullName evidence="1">Putative aldouronate transport system substrate-binding protein</fullName>
    </submittedName>
</protein>
<sequence>MKWKFFVIVIVMFLSACSENNKEADGKKREEAIANLNEEGMPIVDEKITIEVFSGQAATTAEDWNDVPILNEYEKMTNIDMQWEQVAIDGLAEKRNLTLASGDLPDLFYGTYLPNADVYKYGKQGVLIPLNDLIDKYAPNIKNYLDAYPEIKQGITFPDGNMYAIPRLRDPNSPTSLMDDKPWINKDILEEVGMDNPETTEEFYAYLKAAKELSVKGKDVIPFSSVSMDRLYHLISGAFGVSNKGIMHRLIDEDPKTGEMRFYRIADEYKQMLEYMNKLYTEGLIEQNIYSIEVDQFLANGMEGRYAAMNFFNPIDYFGEEVGSRYIPGNALEGPNGDKMFTAVLSPVNSLGHFSITNVNENPEATLRWLDYFWSEEGKKMFFMGLEGETYKETAEGPKLLEEITNNPNGLTIQEALANYIINPGGGHPVLDDPRYSTAPEFRPEDIENAEHNEPYLIDEPWPMFFYEDDEQSRLDALTTDLSKYVGEMEAQFVTGETSFAEWDNYVQTMKEMGLDEYMEIQKKALDRYLGN</sequence>
<proteinExistence type="predicted"/>
<evidence type="ECO:0000313" key="1">
    <source>
        <dbReference type="EMBL" id="SHH58522.1"/>
    </source>
</evidence>
<name>A0A1M5U660_9BACI</name>
<accession>A0A1M5U660</accession>